<reference evidence="2" key="1">
    <citation type="submission" date="2019-07" db="EMBL/GenBank/DDBJ databases">
        <title>Hyphodiscus hymeniophilus genome sequencing and assembly.</title>
        <authorList>
            <person name="Kramer G."/>
            <person name="Nodwell J."/>
        </authorList>
    </citation>
    <scope>NUCLEOTIDE SEQUENCE</scope>
    <source>
        <strain evidence="2">ATCC 34498</strain>
    </source>
</reference>
<evidence type="ECO:0000313" key="2">
    <source>
        <dbReference type="EMBL" id="KAG0649847.1"/>
    </source>
</evidence>
<organism evidence="2 3">
    <name type="scientific">Hyphodiscus hymeniophilus</name>
    <dbReference type="NCBI Taxonomy" id="353542"/>
    <lineage>
        <taxon>Eukaryota</taxon>
        <taxon>Fungi</taxon>
        <taxon>Dikarya</taxon>
        <taxon>Ascomycota</taxon>
        <taxon>Pezizomycotina</taxon>
        <taxon>Leotiomycetes</taxon>
        <taxon>Helotiales</taxon>
        <taxon>Hyphodiscaceae</taxon>
        <taxon>Hyphodiscus</taxon>
    </lineage>
</organism>
<comment type="caution">
    <text evidence="2">The sequence shown here is derived from an EMBL/GenBank/DDBJ whole genome shotgun (WGS) entry which is preliminary data.</text>
</comment>
<keyword evidence="1" id="KW-0812">Transmembrane</keyword>
<protein>
    <recommendedName>
        <fullName evidence="4">TLC domain-containing protein</fullName>
    </recommendedName>
</protein>
<feature type="transmembrane region" description="Helical" evidence="1">
    <location>
        <begin position="241"/>
        <end position="259"/>
    </location>
</feature>
<keyword evidence="1" id="KW-0472">Membrane</keyword>
<evidence type="ECO:0008006" key="4">
    <source>
        <dbReference type="Google" id="ProtNLM"/>
    </source>
</evidence>
<gene>
    <name evidence="2" type="ORF">D0Z07_3639</name>
</gene>
<accession>A0A9P6VKU9</accession>
<keyword evidence="3" id="KW-1185">Reference proteome</keyword>
<feature type="transmembrane region" description="Helical" evidence="1">
    <location>
        <begin position="166"/>
        <end position="194"/>
    </location>
</feature>
<evidence type="ECO:0000313" key="3">
    <source>
        <dbReference type="Proteomes" id="UP000785200"/>
    </source>
</evidence>
<evidence type="ECO:0000256" key="1">
    <source>
        <dbReference type="SAM" id="Phobius"/>
    </source>
</evidence>
<dbReference type="AlphaFoldDB" id="A0A9P6VKU9"/>
<feature type="transmembrane region" description="Helical" evidence="1">
    <location>
        <begin position="118"/>
        <end position="135"/>
    </location>
</feature>
<proteinExistence type="predicted"/>
<name>A0A9P6VKU9_9HELO</name>
<feature type="transmembrane region" description="Helical" evidence="1">
    <location>
        <begin position="22"/>
        <end position="45"/>
    </location>
</feature>
<feature type="transmembrane region" description="Helical" evidence="1">
    <location>
        <begin position="66"/>
        <end position="85"/>
    </location>
</feature>
<keyword evidence="1" id="KW-1133">Transmembrane helix</keyword>
<sequence>MSSIQTLESLRALILLHSDDRLLLLTEILLLFSTTELTSILLYILSPRFRTAPKRRQRQLSIIPPIIAVKLLSTYLIVSTTIHFFQDRFSADGKQLTISQQLPAILRDASIMDLGDELFSYWFLITIGYIFELLYRPSPPLLQGHHMGLQIFNYYYPFYLYQQRQYGLCTGFLVIIIVFGLGIQDSVVDVFVLFHRILPTDNRGTRMVVRGLGILQEFTRLLEWSLMGWYLFTQRGEVSRLLGVWEMVFWAFLLAGWVWTEVDDWFKLRSMWKKFGGKVDEKRE</sequence>
<dbReference type="EMBL" id="VNKQ01000007">
    <property type="protein sequence ID" value="KAG0649847.1"/>
    <property type="molecule type" value="Genomic_DNA"/>
</dbReference>
<dbReference type="OrthoDB" id="4283326at2759"/>
<dbReference type="Proteomes" id="UP000785200">
    <property type="component" value="Unassembled WGS sequence"/>
</dbReference>